<dbReference type="EMBL" id="GBRH01227554">
    <property type="protein sequence ID" value="JAD70341.1"/>
    <property type="molecule type" value="Transcribed_RNA"/>
</dbReference>
<dbReference type="AlphaFoldDB" id="A0A0A9C419"/>
<reference evidence="1" key="1">
    <citation type="submission" date="2014-09" db="EMBL/GenBank/DDBJ databases">
        <authorList>
            <person name="Magalhaes I.L.F."/>
            <person name="Oliveira U."/>
            <person name="Santos F.R."/>
            <person name="Vidigal T.H.D.A."/>
            <person name="Brescovit A.D."/>
            <person name="Santos A.J."/>
        </authorList>
    </citation>
    <scope>NUCLEOTIDE SEQUENCE</scope>
    <source>
        <tissue evidence="1">Shoot tissue taken approximately 20 cm above the soil surface</tissue>
    </source>
</reference>
<reference evidence="1" key="2">
    <citation type="journal article" date="2015" name="Data Brief">
        <title>Shoot transcriptome of the giant reed, Arundo donax.</title>
        <authorList>
            <person name="Barrero R.A."/>
            <person name="Guerrero F.D."/>
            <person name="Moolhuijzen P."/>
            <person name="Goolsby J.A."/>
            <person name="Tidwell J."/>
            <person name="Bellgard S.E."/>
            <person name="Bellgard M.I."/>
        </authorList>
    </citation>
    <scope>NUCLEOTIDE SEQUENCE</scope>
    <source>
        <tissue evidence="1">Shoot tissue taken approximately 20 cm above the soil surface</tissue>
    </source>
</reference>
<evidence type="ECO:0000313" key="1">
    <source>
        <dbReference type="EMBL" id="JAD70341.1"/>
    </source>
</evidence>
<accession>A0A0A9C419</accession>
<sequence>MTSTQNGGPAFLYNSNYEFTIQLALNKSFDQLRLHKVSNGLAFTTILYNLDCSHHELKSHEQIFTHNGTGEKRPKYLRNLCQNRQI</sequence>
<protein>
    <submittedName>
        <fullName evidence="1">Uncharacterized protein</fullName>
    </submittedName>
</protein>
<organism evidence="1">
    <name type="scientific">Arundo donax</name>
    <name type="common">Giant reed</name>
    <name type="synonym">Donax arundinaceus</name>
    <dbReference type="NCBI Taxonomy" id="35708"/>
    <lineage>
        <taxon>Eukaryota</taxon>
        <taxon>Viridiplantae</taxon>
        <taxon>Streptophyta</taxon>
        <taxon>Embryophyta</taxon>
        <taxon>Tracheophyta</taxon>
        <taxon>Spermatophyta</taxon>
        <taxon>Magnoliopsida</taxon>
        <taxon>Liliopsida</taxon>
        <taxon>Poales</taxon>
        <taxon>Poaceae</taxon>
        <taxon>PACMAD clade</taxon>
        <taxon>Arundinoideae</taxon>
        <taxon>Arundineae</taxon>
        <taxon>Arundo</taxon>
    </lineage>
</organism>
<proteinExistence type="predicted"/>
<name>A0A0A9C419_ARUDO</name>